<accession>A0A8J8SFL9</accession>
<keyword evidence="2" id="KW-0812">Transmembrane</keyword>
<feature type="domain" description="PEGA" evidence="3">
    <location>
        <begin position="357"/>
        <end position="394"/>
    </location>
</feature>
<dbReference type="PANTHER" id="PTHR36194">
    <property type="entry name" value="S-LAYER-LIKE PROTEIN"/>
    <property type="match status" value="1"/>
</dbReference>
<evidence type="ECO:0000256" key="1">
    <source>
        <dbReference type="SAM" id="MobiDB-lite"/>
    </source>
</evidence>
<name>A0A8J8SFL9_9FIRM</name>
<dbReference type="KEGG" id="vpy:HZI73_03405"/>
<keyword evidence="2" id="KW-1133">Transmembrane helix</keyword>
<evidence type="ECO:0000313" key="4">
    <source>
        <dbReference type="EMBL" id="QUI21388.1"/>
    </source>
</evidence>
<protein>
    <submittedName>
        <fullName evidence="4">PEGA domain-containing protein</fullName>
    </submittedName>
</protein>
<feature type="region of interest" description="Disordered" evidence="1">
    <location>
        <begin position="421"/>
        <end position="482"/>
    </location>
</feature>
<evidence type="ECO:0000259" key="3">
    <source>
        <dbReference type="Pfam" id="PF08308"/>
    </source>
</evidence>
<feature type="compositionally biased region" description="Low complexity" evidence="1">
    <location>
        <begin position="467"/>
        <end position="482"/>
    </location>
</feature>
<sequence length="482" mass="53795">MKKKKMDIVTKMTIIGVGGLVCVTVIILLMTFMNKPAKNRRPVDGAEHNAQDTQTNDNGDIQYARALAVIKNVDSSNNMLTILNIETNDVVSLAIDSAVDMKDEYDSLLTLVQFNIGDMVETKYDTASNRPEYVHITAKTWERKSISGLHVDAEKHTITIGNDQYGYADEAVSVFNGDFMNIGDIKPEDKVTLRGYQDKVWTLIMESGHGFITLKNHSYFVGGVLEIGISKMVDIEDVTSVVVPVGVHNIVVTKDELNYETEVMVANGQKVLIDVSDASPRMGIVEVNVFQEGIEFTLNDKVYNDFSEPISLEYGTYNIKVVKDQYVDWEKELVVNQPFTKFDINLEKKPIFLHVDSPEGVDIYINGNFSGKIPISIPIDPGNYTVTLRKDGYYSKMHPARVEDDGKDAYWTFEPLKKMESIDHTDPGNENNGGNDDQDSSNDSQEHSPNHSDTGNEGDVPRDSLEDTSNSDTPSSDNYNTD</sequence>
<dbReference type="EMBL" id="CP058649">
    <property type="protein sequence ID" value="QUI21388.1"/>
    <property type="molecule type" value="Genomic_DNA"/>
</dbReference>
<dbReference type="RefSeq" id="WP_212696858.1">
    <property type="nucleotide sequence ID" value="NZ_CP058649.1"/>
</dbReference>
<gene>
    <name evidence="4" type="ORF">HZI73_03405</name>
</gene>
<evidence type="ECO:0000313" key="5">
    <source>
        <dbReference type="Proteomes" id="UP000683246"/>
    </source>
</evidence>
<organism evidence="4 5">
    <name type="scientific">Vallitalea pronyensis</name>
    <dbReference type="NCBI Taxonomy" id="1348613"/>
    <lineage>
        <taxon>Bacteria</taxon>
        <taxon>Bacillati</taxon>
        <taxon>Bacillota</taxon>
        <taxon>Clostridia</taxon>
        <taxon>Lachnospirales</taxon>
        <taxon>Vallitaleaceae</taxon>
        <taxon>Vallitalea</taxon>
    </lineage>
</organism>
<proteinExistence type="predicted"/>
<dbReference type="Proteomes" id="UP000683246">
    <property type="component" value="Chromosome"/>
</dbReference>
<keyword evidence="5" id="KW-1185">Reference proteome</keyword>
<reference evidence="4" key="1">
    <citation type="submission" date="2020-07" db="EMBL/GenBank/DDBJ databases">
        <title>Vallitalea pronyensis genome.</title>
        <authorList>
            <person name="Postec A."/>
        </authorList>
    </citation>
    <scope>NUCLEOTIDE SEQUENCE</scope>
    <source>
        <strain evidence="4">FatNI3</strain>
    </source>
</reference>
<dbReference type="InterPro" id="IPR013229">
    <property type="entry name" value="PEGA"/>
</dbReference>
<dbReference type="PANTHER" id="PTHR36194:SF1">
    <property type="entry name" value="S-LAYER-LIKE PROTEIN"/>
    <property type="match status" value="1"/>
</dbReference>
<feature type="transmembrane region" description="Helical" evidence="2">
    <location>
        <begin position="12"/>
        <end position="33"/>
    </location>
</feature>
<keyword evidence="2" id="KW-0472">Membrane</keyword>
<dbReference type="Pfam" id="PF08308">
    <property type="entry name" value="PEGA"/>
    <property type="match status" value="1"/>
</dbReference>
<dbReference type="AlphaFoldDB" id="A0A8J8SFL9"/>
<evidence type="ECO:0000256" key="2">
    <source>
        <dbReference type="SAM" id="Phobius"/>
    </source>
</evidence>